<evidence type="ECO:0000256" key="10">
    <source>
        <dbReference type="SAM" id="SignalP"/>
    </source>
</evidence>
<dbReference type="InterPro" id="IPR039426">
    <property type="entry name" value="TonB-dep_rcpt-like"/>
</dbReference>
<comment type="subcellular location">
    <subcellularLocation>
        <location evidence="1 8">Cell outer membrane</location>
        <topology evidence="1 8">Multi-pass membrane protein</topology>
    </subcellularLocation>
</comment>
<keyword evidence="10" id="KW-0732">Signal</keyword>
<dbReference type="InterPro" id="IPR000531">
    <property type="entry name" value="Beta-barrel_TonB"/>
</dbReference>
<evidence type="ECO:0000256" key="7">
    <source>
        <dbReference type="ARBA" id="ARBA00023237"/>
    </source>
</evidence>
<evidence type="ECO:0000259" key="11">
    <source>
        <dbReference type="Pfam" id="PF00593"/>
    </source>
</evidence>
<evidence type="ECO:0000256" key="6">
    <source>
        <dbReference type="ARBA" id="ARBA00023136"/>
    </source>
</evidence>
<evidence type="ECO:0000313" key="14">
    <source>
        <dbReference type="Proteomes" id="UP001218362"/>
    </source>
</evidence>
<evidence type="ECO:0000256" key="9">
    <source>
        <dbReference type="RuleBase" id="RU003357"/>
    </source>
</evidence>
<keyword evidence="4 8" id="KW-0812">Transmembrane</keyword>
<keyword evidence="3 8" id="KW-1134">Transmembrane beta strand</keyword>
<dbReference type="Gene3D" id="2.170.130.10">
    <property type="entry name" value="TonB-dependent receptor, plug domain"/>
    <property type="match status" value="1"/>
</dbReference>
<feature type="domain" description="TonB-dependent receptor-like beta-barrel" evidence="11">
    <location>
        <begin position="470"/>
        <end position="1026"/>
    </location>
</feature>
<dbReference type="InterPro" id="IPR037066">
    <property type="entry name" value="Plug_dom_sf"/>
</dbReference>
<accession>A0AAJ5X7C1</accession>
<dbReference type="Gene3D" id="2.40.170.20">
    <property type="entry name" value="TonB-dependent receptor, beta-barrel domain"/>
    <property type="match status" value="1"/>
</dbReference>
<name>A0AAJ5X7C1_9SPHN</name>
<proteinExistence type="inferred from homology"/>
<dbReference type="Pfam" id="PF00593">
    <property type="entry name" value="TonB_dep_Rec_b-barrel"/>
    <property type="match status" value="1"/>
</dbReference>
<reference evidence="13" key="1">
    <citation type="submission" date="2023-03" db="EMBL/GenBank/DDBJ databases">
        <title>Andean soil-derived lignocellulolytic bacterial consortium as a source of novel taxa and putative plastic-active enzymes.</title>
        <authorList>
            <person name="Diaz-Garcia L."/>
            <person name="Chuvochina M."/>
            <person name="Feuerriegel G."/>
            <person name="Bunk B."/>
            <person name="Sproer C."/>
            <person name="Streit W.R."/>
            <person name="Rodriguez L.M."/>
            <person name="Overmann J."/>
            <person name="Jimenez D.J."/>
        </authorList>
    </citation>
    <scope>NUCLEOTIDE SEQUENCE</scope>
    <source>
        <strain evidence="13">MAG 26</strain>
    </source>
</reference>
<dbReference type="Proteomes" id="UP001218362">
    <property type="component" value="Chromosome"/>
</dbReference>
<evidence type="ECO:0000256" key="3">
    <source>
        <dbReference type="ARBA" id="ARBA00022452"/>
    </source>
</evidence>
<feature type="signal peptide" evidence="10">
    <location>
        <begin position="1"/>
        <end position="32"/>
    </location>
</feature>
<dbReference type="KEGG" id="acob:P0Y56_01395"/>
<keyword evidence="5 9" id="KW-0798">TonB box</keyword>
<dbReference type="InterPro" id="IPR036942">
    <property type="entry name" value="Beta-barrel_TonB_sf"/>
</dbReference>
<keyword evidence="6 8" id="KW-0472">Membrane</keyword>
<evidence type="ECO:0000259" key="12">
    <source>
        <dbReference type="Pfam" id="PF07715"/>
    </source>
</evidence>
<gene>
    <name evidence="13" type="ORF">P0Y56_01395</name>
</gene>
<dbReference type="PANTHER" id="PTHR47234">
    <property type="match status" value="1"/>
</dbReference>
<dbReference type="InterPro" id="IPR012910">
    <property type="entry name" value="Plug_dom"/>
</dbReference>
<dbReference type="GO" id="GO:0009279">
    <property type="term" value="C:cell outer membrane"/>
    <property type="evidence" value="ECO:0007669"/>
    <property type="project" value="UniProtKB-SubCell"/>
</dbReference>
<evidence type="ECO:0000313" key="13">
    <source>
        <dbReference type="EMBL" id="WEK46968.1"/>
    </source>
</evidence>
<keyword evidence="7 8" id="KW-0998">Cell outer membrane</keyword>
<sequence length="1073" mass="115540">MNTTFTRTQGFKTLLLAGTVSAIALTAVPAYAQDDSEKKEGDAIIVTGSRIQRADYENNSPTVTVDEGLLQNTSTAAIETSLNKLPQFTPAQTPSLGADIQPTATNTPGAATVSLRGIGSNRNLVLIDGRRGTPANASGVIDISTIPSAAVQRIEIISGGASATYGADAVAGVTNFILKKDVNGLELDGQMGVSQHGDGFEYQISGIMGADFDDGRGNVSLAMSMNDRGVSYRRDRKWYRELWADPEVNGTQFFVDRPGILLDGQLGNYASALPGLFPGSTLSPYTNGVTVYLDQNGHPYVNNNYTDVPNPGFPMGYYGSPYATYNNFQGYTGPIDNYKYKVADNGLLSQNNTNLQLVLPLKRYNVLARGNYEINDWIGVFGQAMFSHVHTETRNEPGPITGGWGVTMDILRNDPTIQSSDPDYYASGVRQLINQNDVGTDLWNLLMSRDNPYAPFSITALMPDDRQTFTDVMTYNLIAGLEGFIPGTDWTWDISANHGVSSTYAKQTGIYSLERLRTVLNSGHFGEGFQATGNPSQGGFGASTATCTSGLNFYNPPAGGFSEDCLEAIRADLKNRSLTRQTIVEANLQGKLLDLPAGELRAALGASYRELNFEFDNDTLTTQGRSFNDQALGIYPSGNSAGSFNVKELYGELLVPILSDTPFIKNLGLELGGRISDYNTTGTSYTYKILGDWQVNDWLRFRGGYNRAERAPNIGELYLAKQQTFGVNTAGDLCSLANPLPYSANPTNANGNNVLAVCKALMPNQAASDAYYSGAGATDNSTFGFAWPSAEGNANLTPETANTWTAGVVLSSPFDSPALSRLKLTVDYYNIAVNHAIGQQSVAIALRSCFDASLNPLVATDPTAAAATAACKAITRDSQTGNLGNVNLTYANNGRFKVEGIDAQLDWSADVGPGTLGINSQLTYLLHFYSAELPTDPVVDYAGTQGPTANGVNGGNYRWRLFTTLNYSIKKLMLGLQWQHLPSIEDATEATFHTTTVGAPAYDIFYLNGNYALTDNINIRFGVDNLFNKAPPLTNYNPANIGGNDTQLRGGSVGGLFYDDIGRRFYLGANVKF</sequence>
<dbReference type="EMBL" id="CP119316">
    <property type="protein sequence ID" value="WEK46968.1"/>
    <property type="molecule type" value="Genomic_DNA"/>
</dbReference>
<protein>
    <submittedName>
        <fullName evidence="13">TonB-dependent receptor</fullName>
    </submittedName>
</protein>
<feature type="domain" description="TonB-dependent receptor plug" evidence="12">
    <location>
        <begin position="62"/>
        <end position="173"/>
    </location>
</feature>
<dbReference type="Pfam" id="PF07715">
    <property type="entry name" value="Plug"/>
    <property type="match status" value="1"/>
</dbReference>
<evidence type="ECO:0000256" key="1">
    <source>
        <dbReference type="ARBA" id="ARBA00004571"/>
    </source>
</evidence>
<evidence type="ECO:0000256" key="8">
    <source>
        <dbReference type="PROSITE-ProRule" id="PRU01360"/>
    </source>
</evidence>
<evidence type="ECO:0000256" key="4">
    <source>
        <dbReference type="ARBA" id="ARBA00022692"/>
    </source>
</evidence>
<dbReference type="AlphaFoldDB" id="A0AAJ5X7C1"/>
<evidence type="ECO:0000256" key="2">
    <source>
        <dbReference type="ARBA" id="ARBA00022448"/>
    </source>
</evidence>
<comment type="similarity">
    <text evidence="8 9">Belongs to the TonB-dependent receptor family.</text>
</comment>
<dbReference type="PROSITE" id="PS52016">
    <property type="entry name" value="TONB_DEPENDENT_REC_3"/>
    <property type="match status" value="1"/>
</dbReference>
<dbReference type="SUPFAM" id="SSF56935">
    <property type="entry name" value="Porins"/>
    <property type="match status" value="1"/>
</dbReference>
<evidence type="ECO:0000256" key="5">
    <source>
        <dbReference type="ARBA" id="ARBA00023077"/>
    </source>
</evidence>
<feature type="chain" id="PRO_5042492872" evidence="10">
    <location>
        <begin position="33"/>
        <end position="1073"/>
    </location>
</feature>
<keyword evidence="2 8" id="KW-0813">Transport</keyword>
<keyword evidence="13" id="KW-0675">Receptor</keyword>
<organism evidence="13 14">
    <name type="scientific">Candidatus Andeanibacterium colombiense</name>
    <dbReference type="NCBI Taxonomy" id="3121345"/>
    <lineage>
        <taxon>Bacteria</taxon>
        <taxon>Pseudomonadati</taxon>
        <taxon>Pseudomonadota</taxon>
        <taxon>Alphaproteobacteria</taxon>
        <taxon>Sphingomonadales</taxon>
        <taxon>Sphingomonadaceae</taxon>
        <taxon>Candidatus Andeanibacterium</taxon>
    </lineage>
</organism>
<dbReference type="PANTHER" id="PTHR47234:SF2">
    <property type="entry name" value="TONB-DEPENDENT RECEPTOR"/>
    <property type="match status" value="1"/>
</dbReference>